<protein>
    <submittedName>
        <fullName evidence="1">Uncharacterized protein</fullName>
    </submittedName>
</protein>
<evidence type="ECO:0000313" key="2">
    <source>
        <dbReference type="Proteomes" id="UP000541352"/>
    </source>
</evidence>
<dbReference type="AlphaFoldDB" id="A0A7W5ZSY5"/>
<dbReference type="EMBL" id="JACIBY010000013">
    <property type="protein sequence ID" value="MBB3840972.1"/>
    <property type="molecule type" value="Genomic_DNA"/>
</dbReference>
<comment type="caution">
    <text evidence="1">The sequence shown here is derived from an EMBL/GenBank/DDBJ whole genome shotgun (WGS) entry which is preliminary data.</text>
</comment>
<keyword evidence="2" id="KW-1185">Reference proteome</keyword>
<dbReference type="RefSeq" id="WP_183978310.1">
    <property type="nucleotide sequence ID" value="NZ_JACIBY010000013.1"/>
</dbReference>
<reference evidence="1 2" key="1">
    <citation type="submission" date="2020-08" db="EMBL/GenBank/DDBJ databases">
        <title>Genomic Encyclopedia of Type Strains, Phase IV (KMG-IV): sequencing the most valuable type-strain genomes for metagenomic binning, comparative biology and taxonomic classification.</title>
        <authorList>
            <person name="Goeker M."/>
        </authorList>
    </citation>
    <scope>NUCLEOTIDE SEQUENCE [LARGE SCALE GENOMIC DNA]</scope>
    <source>
        <strain evidence="1 2">DSM 17976</strain>
    </source>
</reference>
<dbReference type="Proteomes" id="UP000541352">
    <property type="component" value="Unassembled WGS sequence"/>
</dbReference>
<name>A0A7W5ZSY5_9BACT</name>
<accession>A0A7W5ZSY5</accession>
<gene>
    <name evidence="1" type="ORF">FHS57_004993</name>
</gene>
<evidence type="ECO:0000313" key="1">
    <source>
        <dbReference type="EMBL" id="MBB3840972.1"/>
    </source>
</evidence>
<proteinExistence type="predicted"/>
<sequence length="365" mass="42568">MDLTSAELLERIIGKIAALQSKGEGCFDEGLFPAQRVNRSIGYVRPDTTVFFTAVVVFTLQKIKSTLPKKAQQQVEVMEEKALKTYPLFRNKDGLKTYNFWKTRPSNHFPNGYLFRRFEHFRIPDDVDDTAMIYLTSSPTNEEVKWLKEKLILHANLTKLQVKNTYADYRNLRAYSTWFGKNMYIEFDACVLANLMYCIYEYQLPLNRHDEDSLTYIRSVIETNRYLEEPFRCAHEYPRTVPIIYHVARLMGAFVVPALEPIREKLMADTQQLLTQKQPILDEIVLKTSLIRLGGTEGITVSRDLSTLTKADFEGFYFFIAGLLTAYEHPWLYRWAKSPLVQMRWECEAHCWTLIAEYVALSQSL</sequence>
<organism evidence="1 2">
    <name type="scientific">Runella defluvii</name>
    <dbReference type="NCBI Taxonomy" id="370973"/>
    <lineage>
        <taxon>Bacteria</taxon>
        <taxon>Pseudomonadati</taxon>
        <taxon>Bacteroidota</taxon>
        <taxon>Cytophagia</taxon>
        <taxon>Cytophagales</taxon>
        <taxon>Spirosomataceae</taxon>
        <taxon>Runella</taxon>
    </lineage>
</organism>